<reference evidence="9 10" key="1">
    <citation type="submission" date="2019-05" db="EMBL/GenBank/DDBJ databases">
        <title>Draft genome sequence of Pelagicola sp. DSW4-44.</title>
        <authorList>
            <person name="Oh J."/>
        </authorList>
    </citation>
    <scope>NUCLEOTIDE SEQUENCE [LARGE SCALE GENOMIC DNA]</scope>
    <source>
        <strain evidence="9 10">DSW4-44</strain>
    </source>
</reference>
<keyword evidence="4" id="KW-1003">Cell membrane</keyword>
<keyword evidence="3" id="KW-0813">Transport</keyword>
<dbReference type="PANTHER" id="PTHR43297:SF11">
    <property type="entry name" value="ATPASE COMPONENT OF ABC-TYPE TRANSPORT SYSTEM"/>
    <property type="match status" value="1"/>
</dbReference>
<keyword evidence="6 9" id="KW-0067">ATP-binding</keyword>
<evidence type="ECO:0000256" key="1">
    <source>
        <dbReference type="ARBA" id="ARBA00004417"/>
    </source>
</evidence>
<dbReference type="EMBL" id="VAUA01000014">
    <property type="protein sequence ID" value="TLP56035.1"/>
    <property type="molecule type" value="Genomic_DNA"/>
</dbReference>
<comment type="caution">
    <text evidence="9">The sequence shown here is derived from an EMBL/GenBank/DDBJ whole genome shotgun (WGS) entry which is preliminary data.</text>
</comment>
<keyword evidence="10" id="KW-1185">Reference proteome</keyword>
<name>A0ABY2UQW8_9RHOB</name>
<dbReference type="GO" id="GO:0005524">
    <property type="term" value="F:ATP binding"/>
    <property type="evidence" value="ECO:0007669"/>
    <property type="project" value="UniProtKB-KW"/>
</dbReference>
<dbReference type="InterPro" id="IPR027417">
    <property type="entry name" value="P-loop_NTPase"/>
</dbReference>
<evidence type="ECO:0000256" key="6">
    <source>
        <dbReference type="ARBA" id="ARBA00022840"/>
    </source>
</evidence>
<dbReference type="InterPro" id="IPR003439">
    <property type="entry name" value="ABC_transporter-like_ATP-bd"/>
</dbReference>
<comment type="similarity">
    <text evidence="2">Belongs to the ABC transporter superfamily.</text>
</comment>
<feature type="domain" description="ABC transporter" evidence="8">
    <location>
        <begin position="2"/>
        <end position="235"/>
    </location>
</feature>
<evidence type="ECO:0000313" key="9">
    <source>
        <dbReference type="EMBL" id="TLP56035.1"/>
    </source>
</evidence>
<evidence type="ECO:0000256" key="3">
    <source>
        <dbReference type="ARBA" id="ARBA00022448"/>
    </source>
</evidence>
<organism evidence="9 10">
    <name type="scientific">Parasedimentitalea maritima</name>
    <dbReference type="NCBI Taxonomy" id="2578117"/>
    <lineage>
        <taxon>Bacteria</taxon>
        <taxon>Pseudomonadati</taxon>
        <taxon>Pseudomonadota</taxon>
        <taxon>Alphaproteobacteria</taxon>
        <taxon>Rhodobacterales</taxon>
        <taxon>Paracoccaceae</taxon>
        <taxon>Parasedimentitalea</taxon>
    </lineage>
</organism>
<protein>
    <submittedName>
        <fullName evidence="9">ABC transporter ATP-binding protein</fullName>
    </submittedName>
</protein>
<dbReference type="SMART" id="SM00382">
    <property type="entry name" value="AAA"/>
    <property type="match status" value="1"/>
</dbReference>
<sequence length="251" mass="27006">MLSLNGLSACIGRQTVLEDVGFTLSNGQCLAVVGGSGAGKSTLLRLILGLRKPAVPVAGHLCFDGHDYALSKASSGKPMGIAYVPQSPAHGFDPLRRLRWQWQQLQRLLGKHAAGGEVLDALGLPVLAKAFPHEWSRGMQQRLLVAMALLEQPKMLILDEPTSALDPLIAAQVLTEVQRVAQECDIAVMMVTHDLALAAQFADQIAILHQGHMVQTGPAQQVLTAPSCDYAAELVAHRYWQQENPESLAAE</sequence>
<dbReference type="Gene3D" id="3.40.50.300">
    <property type="entry name" value="P-loop containing nucleotide triphosphate hydrolases"/>
    <property type="match status" value="1"/>
</dbReference>
<dbReference type="SUPFAM" id="SSF52540">
    <property type="entry name" value="P-loop containing nucleoside triphosphate hydrolases"/>
    <property type="match status" value="1"/>
</dbReference>
<keyword evidence="5" id="KW-0547">Nucleotide-binding</keyword>
<proteinExistence type="inferred from homology"/>
<dbReference type="InterPro" id="IPR003593">
    <property type="entry name" value="AAA+_ATPase"/>
</dbReference>
<dbReference type="PROSITE" id="PS50893">
    <property type="entry name" value="ABC_TRANSPORTER_2"/>
    <property type="match status" value="1"/>
</dbReference>
<evidence type="ECO:0000256" key="2">
    <source>
        <dbReference type="ARBA" id="ARBA00005417"/>
    </source>
</evidence>
<evidence type="ECO:0000256" key="5">
    <source>
        <dbReference type="ARBA" id="ARBA00022741"/>
    </source>
</evidence>
<keyword evidence="7" id="KW-0472">Membrane</keyword>
<accession>A0ABY2UQW8</accession>
<gene>
    <name evidence="9" type="ORF">FEE96_22210</name>
</gene>
<dbReference type="Proteomes" id="UP000305041">
    <property type="component" value="Unassembled WGS sequence"/>
</dbReference>
<evidence type="ECO:0000259" key="8">
    <source>
        <dbReference type="PROSITE" id="PS50893"/>
    </source>
</evidence>
<evidence type="ECO:0000313" key="10">
    <source>
        <dbReference type="Proteomes" id="UP000305041"/>
    </source>
</evidence>
<evidence type="ECO:0000256" key="4">
    <source>
        <dbReference type="ARBA" id="ARBA00022475"/>
    </source>
</evidence>
<dbReference type="Pfam" id="PF00005">
    <property type="entry name" value="ABC_tran"/>
    <property type="match status" value="1"/>
</dbReference>
<dbReference type="PANTHER" id="PTHR43297">
    <property type="entry name" value="OLIGOPEPTIDE TRANSPORT ATP-BINDING PROTEIN APPD"/>
    <property type="match status" value="1"/>
</dbReference>
<comment type="subcellular location">
    <subcellularLocation>
        <location evidence="1">Cell inner membrane</location>
        <topology evidence="1">Peripheral membrane protein</topology>
    </subcellularLocation>
</comment>
<evidence type="ECO:0000256" key="7">
    <source>
        <dbReference type="ARBA" id="ARBA00023136"/>
    </source>
</evidence>
<dbReference type="InterPro" id="IPR050388">
    <property type="entry name" value="ABC_Ni/Peptide_Import"/>
</dbReference>